<evidence type="ECO:0000256" key="7">
    <source>
        <dbReference type="ARBA" id="ARBA00023180"/>
    </source>
</evidence>
<evidence type="ECO:0000256" key="5">
    <source>
        <dbReference type="ARBA" id="ARBA00022801"/>
    </source>
</evidence>
<protein>
    <recommendedName>
        <fullName evidence="14">alpha-1,2-Mannosidase</fullName>
        <ecNumber evidence="14">3.2.1.-</ecNumber>
    </recommendedName>
</protein>
<dbReference type="PRINTS" id="PR00747">
    <property type="entry name" value="GLYHDRLASE47"/>
</dbReference>
<keyword evidence="7" id="KW-0325">Glycoprotein</keyword>
<dbReference type="PANTHER" id="PTHR11742:SF101">
    <property type="entry name" value="MANNOSYL-OLIGOSACCHARIDE ALPHA-1,2-MANNOSIDASE 1B"/>
    <property type="match status" value="1"/>
</dbReference>
<evidence type="ECO:0000256" key="13">
    <source>
        <dbReference type="PIRSR" id="PIRSR601382-3"/>
    </source>
</evidence>
<dbReference type="InterPro" id="IPR036026">
    <property type="entry name" value="Seven-hairpin_glycosidases"/>
</dbReference>
<feature type="chain" id="PRO_5022779782" description="alpha-1,2-Mannosidase" evidence="16">
    <location>
        <begin position="25"/>
        <end position="556"/>
    </location>
</feature>
<proteinExistence type="inferred from homology"/>
<evidence type="ECO:0000256" key="3">
    <source>
        <dbReference type="ARBA" id="ARBA00007658"/>
    </source>
</evidence>
<dbReference type="PANTHER" id="PTHR11742">
    <property type="entry name" value="MANNOSYL-OLIGOSACCHARIDE ALPHA-1,2-MANNOSIDASE-RELATED"/>
    <property type="match status" value="1"/>
</dbReference>
<reference evidence="17 18" key="1">
    <citation type="submission" date="2019-05" db="EMBL/GenBank/DDBJ databases">
        <title>Emergence of the Ug99 lineage of the wheat stem rust pathogen through somatic hybridization.</title>
        <authorList>
            <person name="Li F."/>
            <person name="Upadhyaya N.M."/>
            <person name="Sperschneider J."/>
            <person name="Matny O."/>
            <person name="Nguyen-Phuc H."/>
            <person name="Mago R."/>
            <person name="Raley C."/>
            <person name="Miller M.E."/>
            <person name="Silverstein K.A.T."/>
            <person name="Henningsen E."/>
            <person name="Hirsch C.D."/>
            <person name="Visser B."/>
            <person name="Pretorius Z.A."/>
            <person name="Steffenson B.J."/>
            <person name="Schwessinger B."/>
            <person name="Dodds P.N."/>
            <person name="Figueroa M."/>
        </authorList>
    </citation>
    <scope>NUCLEOTIDE SEQUENCE [LARGE SCALE GENOMIC DNA]</scope>
    <source>
        <strain evidence="17">21-0</strain>
    </source>
</reference>
<evidence type="ECO:0000256" key="16">
    <source>
        <dbReference type="SAM" id="SignalP"/>
    </source>
</evidence>
<keyword evidence="12" id="KW-0106">Calcium</keyword>
<dbReference type="FunFam" id="1.50.10.10:FF:000047">
    <property type="entry name" value="Mannosyl-oligosaccharide alpha-1,2-mannosidase"/>
    <property type="match status" value="1"/>
</dbReference>
<evidence type="ECO:0000256" key="2">
    <source>
        <dbReference type="ARBA" id="ARBA00004922"/>
    </source>
</evidence>
<dbReference type="GO" id="GO:0016020">
    <property type="term" value="C:membrane"/>
    <property type="evidence" value="ECO:0007669"/>
    <property type="project" value="InterPro"/>
</dbReference>
<evidence type="ECO:0000313" key="18">
    <source>
        <dbReference type="Proteomes" id="UP000324748"/>
    </source>
</evidence>
<sequence length="556" mass="62245">MRSNLTKLALLGWIIGISDVVCQAQAPLRLQKSGIKQSDQDKQRAEEVKTTFIGAFDDYIKFGFPADEVKPLSKTGRNTRNGWSATLVDSLDTLFVMDLQERFAQGVADTLKIDFSKSQTEEGVSIFETTIRYIAGILSAYELSGATNAPLLDQARKLADKLLLCWQDDQQNLPFPFLDFTTNKPVVRDYISAASAGSLIMEFDRLSFYTRQPKYLAYATKAVQTVIKTPSPLPGLPGLTFGVKNQTILSNYATWGSGTDSYLEYLLKYGMLINNSDNSYYKTWKQAVQSSIQKLIQVSPVRNLTYLGGYSTSSNTPDYEFSHLACFTGGNWLMGGKVFQDDQLIDYGLKLIATCMETYKRTATGLGPEIFRFLGPKGETTDEKPSPQDLEFFRANGFYIANAAYHLRPEVIESVFYAWRLTGDTQYQEFVWQAFKSLQKYCKAPASYSDIEDVNSSSNPKPKDASESFLYAETFKYIYLTFSDPELLSLDQYVFNTEAHPFRYQGSQNSTSNSTSTTTTTSKKTGAKLGSTSAQVGRVSSGLLLLCPLLIFFWLM</sequence>
<dbReference type="InterPro" id="IPR001382">
    <property type="entry name" value="Glyco_hydro_47"/>
</dbReference>
<comment type="cofactor">
    <cofactor evidence="1 12">
        <name>Ca(2+)</name>
        <dbReference type="ChEBI" id="CHEBI:29108"/>
    </cofactor>
</comment>
<dbReference type="Gene3D" id="1.50.10.10">
    <property type="match status" value="1"/>
</dbReference>
<dbReference type="EMBL" id="VSWC01000093">
    <property type="protein sequence ID" value="KAA1089069.1"/>
    <property type="molecule type" value="Genomic_DNA"/>
</dbReference>
<comment type="caution">
    <text evidence="17">The sequence shown here is derived from an EMBL/GenBank/DDBJ whole genome shotgun (WGS) entry which is preliminary data.</text>
</comment>
<dbReference type="AlphaFoldDB" id="A0A5B0NMB6"/>
<feature type="disulfide bond" evidence="13">
    <location>
        <begin position="326"/>
        <end position="355"/>
    </location>
</feature>
<dbReference type="EC" id="3.2.1.-" evidence="14"/>
<evidence type="ECO:0000256" key="12">
    <source>
        <dbReference type="PIRSR" id="PIRSR601382-2"/>
    </source>
</evidence>
<keyword evidence="4 16" id="KW-0732">Signal</keyword>
<evidence type="ECO:0000256" key="6">
    <source>
        <dbReference type="ARBA" id="ARBA00023157"/>
    </source>
</evidence>
<dbReference type="InterPro" id="IPR050749">
    <property type="entry name" value="Glycosyl_Hydrolase_47"/>
</dbReference>
<organism evidence="17 18">
    <name type="scientific">Puccinia graminis f. sp. tritici</name>
    <dbReference type="NCBI Taxonomy" id="56615"/>
    <lineage>
        <taxon>Eukaryota</taxon>
        <taxon>Fungi</taxon>
        <taxon>Dikarya</taxon>
        <taxon>Basidiomycota</taxon>
        <taxon>Pucciniomycotina</taxon>
        <taxon>Pucciniomycetes</taxon>
        <taxon>Pucciniales</taxon>
        <taxon>Pucciniaceae</taxon>
        <taxon>Puccinia</taxon>
    </lineage>
</organism>
<evidence type="ECO:0000256" key="14">
    <source>
        <dbReference type="RuleBase" id="RU361193"/>
    </source>
</evidence>
<comment type="pathway">
    <text evidence="2">Protein modification; protein glycosylation.</text>
</comment>
<evidence type="ECO:0000256" key="9">
    <source>
        <dbReference type="ARBA" id="ARBA00047669"/>
    </source>
</evidence>
<name>A0A5B0NMB6_PUCGR</name>
<evidence type="ECO:0000313" key="17">
    <source>
        <dbReference type="EMBL" id="KAA1089069.1"/>
    </source>
</evidence>
<evidence type="ECO:0000256" key="4">
    <source>
        <dbReference type="ARBA" id="ARBA00022729"/>
    </source>
</evidence>
<feature type="compositionally biased region" description="Low complexity" evidence="15">
    <location>
        <begin position="506"/>
        <end position="527"/>
    </location>
</feature>
<accession>A0A5B0NMB6</accession>
<dbReference type="GO" id="GO:0036503">
    <property type="term" value="P:ERAD pathway"/>
    <property type="evidence" value="ECO:0007669"/>
    <property type="project" value="UniProtKB-ARBA"/>
</dbReference>
<feature type="active site" description="Proton donor" evidence="11">
    <location>
        <position position="369"/>
    </location>
</feature>
<feature type="active site" evidence="11">
    <location>
        <position position="260"/>
    </location>
</feature>
<dbReference type="Proteomes" id="UP000324748">
    <property type="component" value="Unassembled WGS sequence"/>
</dbReference>
<evidence type="ECO:0000256" key="11">
    <source>
        <dbReference type="PIRSR" id="PIRSR601382-1"/>
    </source>
</evidence>
<dbReference type="GO" id="GO:0005783">
    <property type="term" value="C:endoplasmic reticulum"/>
    <property type="evidence" value="ECO:0007669"/>
    <property type="project" value="TreeGrafter"/>
</dbReference>
<feature type="signal peptide" evidence="16">
    <location>
        <begin position="1"/>
        <end position="24"/>
    </location>
</feature>
<comment type="similarity">
    <text evidence="3 14">Belongs to the glycosyl hydrolase 47 family.</text>
</comment>
<keyword evidence="8 14" id="KW-0326">Glycosidase</keyword>
<feature type="active site" description="Proton donor" evidence="11">
    <location>
        <position position="128"/>
    </location>
</feature>
<dbReference type="GO" id="GO:0004571">
    <property type="term" value="F:mannosyl-oligosaccharide 1,2-alpha-mannosidase activity"/>
    <property type="evidence" value="ECO:0007669"/>
    <property type="project" value="UniProtKB-EC"/>
</dbReference>
<comment type="catalytic activity">
    <reaction evidence="10">
        <text>N(4)-(alpha-D-Man-(1-&gt;2)-alpha-D-Man-(1-&gt;2)-alpha-D-Man-(1-&gt;3)-[alpha-D-Man-(1-&gt;2)-alpha-D-Man-(1-&gt;3)-[alpha-D-Man-(1-&gt;2)-alpha-D-Man-(1-&gt;6)]-alpha-D-Man-(1-&gt;6)]-beta-D-Man-(1-&gt;4)-beta-D-GlcNAc-(1-&gt;4)-beta-D-GlcNAc)-L-asparaginyl-[protein] (N-glucan mannose isomer 9A1,2,3B1,2,3) + 4 H2O = N(4)-(alpha-D-Man-(1-&gt;3)-[alpha-D-Man-(1-&gt;3)-[alpha-D-Man-(1-&gt;6)]-alpha-D-Man-(1-&gt;6)]-beta-D-Man-(1-&gt;4)-beta-D-GlcNAc-(1-&gt;4)-beta-D-GlcNAc)-L-asparaginyl-[protein] (N-glucan mannose isomer 5A1,2) + 4 beta-D-mannose</text>
        <dbReference type="Rhea" id="RHEA:56008"/>
        <dbReference type="Rhea" id="RHEA-COMP:14356"/>
        <dbReference type="Rhea" id="RHEA-COMP:14367"/>
        <dbReference type="ChEBI" id="CHEBI:15377"/>
        <dbReference type="ChEBI" id="CHEBI:28563"/>
        <dbReference type="ChEBI" id="CHEBI:59087"/>
        <dbReference type="ChEBI" id="CHEBI:139493"/>
        <dbReference type="EC" id="3.2.1.113"/>
    </reaction>
</comment>
<keyword evidence="18" id="KW-1185">Reference proteome</keyword>
<dbReference type="GO" id="GO:0005975">
    <property type="term" value="P:carbohydrate metabolic process"/>
    <property type="evidence" value="ECO:0007669"/>
    <property type="project" value="InterPro"/>
</dbReference>
<dbReference type="Pfam" id="PF01532">
    <property type="entry name" value="Glyco_hydro_47"/>
    <property type="match status" value="1"/>
</dbReference>
<dbReference type="InterPro" id="IPR012341">
    <property type="entry name" value="6hp_glycosidase-like_sf"/>
</dbReference>
<feature type="active site" evidence="11">
    <location>
        <position position="410"/>
    </location>
</feature>
<evidence type="ECO:0000256" key="8">
    <source>
        <dbReference type="ARBA" id="ARBA00023295"/>
    </source>
</evidence>
<dbReference type="SUPFAM" id="SSF48225">
    <property type="entry name" value="Seven-hairpin glycosidases"/>
    <property type="match status" value="1"/>
</dbReference>
<evidence type="ECO:0000256" key="1">
    <source>
        <dbReference type="ARBA" id="ARBA00001913"/>
    </source>
</evidence>
<comment type="catalytic activity">
    <reaction evidence="9">
        <text>N(4)-(alpha-D-Man-(1-&gt;2)-alpha-D-Man-(1-&gt;2)-alpha-D-Man-(1-&gt;3)-[alpha-D-Man-(1-&gt;3)-[alpha-D-Man-(1-&gt;2)-alpha-D-Man-(1-&gt;6)]-alpha-D-Man-(1-&gt;6)]-beta-D-Man-(1-&gt;4)-beta-D-GlcNAc-(1-&gt;4)-beta-D-GlcNAc)-L-asparaginyl-[protein] (N-glucan mannose isomer 8A1,2,3B1,3) + 3 H2O = N(4)-(alpha-D-Man-(1-&gt;3)-[alpha-D-Man-(1-&gt;3)-[alpha-D-Man-(1-&gt;6)]-alpha-D-Man-(1-&gt;6)]-beta-D-Man-(1-&gt;4)-beta-D-GlcNAc-(1-&gt;4)-beta-D-GlcNAc)-L-asparaginyl-[protein] (N-glucan mannose isomer 5A1,2) + 3 beta-D-mannose</text>
        <dbReference type="Rhea" id="RHEA:56028"/>
        <dbReference type="Rhea" id="RHEA-COMP:14358"/>
        <dbReference type="Rhea" id="RHEA-COMP:14367"/>
        <dbReference type="ChEBI" id="CHEBI:15377"/>
        <dbReference type="ChEBI" id="CHEBI:28563"/>
        <dbReference type="ChEBI" id="CHEBI:59087"/>
        <dbReference type="ChEBI" id="CHEBI:60628"/>
        <dbReference type="EC" id="3.2.1.113"/>
    </reaction>
</comment>
<feature type="binding site" evidence="12">
    <location>
        <position position="497"/>
    </location>
    <ligand>
        <name>Ca(2+)</name>
        <dbReference type="ChEBI" id="CHEBI:29108"/>
    </ligand>
</feature>
<keyword evidence="6 13" id="KW-1015">Disulfide bond</keyword>
<dbReference type="OrthoDB" id="8118055at2759"/>
<keyword evidence="5 14" id="KW-0378">Hydrolase</keyword>
<dbReference type="GO" id="GO:0005509">
    <property type="term" value="F:calcium ion binding"/>
    <property type="evidence" value="ECO:0007669"/>
    <property type="project" value="InterPro"/>
</dbReference>
<evidence type="ECO:0000256" key="10">
    <source>
        <dbReference type="ARBA" id="ARBA00048605"/>
    </source>
</evidence>
<evidence type="ECO:0000256" key="15">
    <source>
        <dbReference type="SAM" id="MobiDB-lite"/>
    </source>
</evidence>
<feature type="region of interest" description="Disordered" evidence="15">
    <location>
        <begin position="505"/>
        <end position="527"/>
    </location>
</feature>
<gene>
    <name evidence="17" type="primary">MNS1B_2</name>
    <name evidence="17" type="ORF">PGT21_005876</name>
</gene>
<keyword evidence="12" id="KW-0479">Metal-binding</keyword>